<comment type="caution">
    <text evidence="1">The sequence shown here is derived from an EMBL/GenBank/DDBJ whole genome shotgun (WGS) entry which is preliminary data.</text>
</comment>
<accession>C9KPV0</accession>
<dbReference type="Proteomes" id="UP000003671">
    <property type="component" value="Unassembled WGS sequence"/>
</dbReference>
<gene>
    <name evidence="1" type="ORF">MITSMUL_05259</name>
</gene>
<dbReference type="AlphaFoldDB" id="C9KPV0"/>
<evidence type="ECO:0000313" key="2">
    <source>
        <dbReference type="Proteomes" id="UP000003671"/>
    </source>
</evidence>
<proteinExistence type="predicted"/>
<dbReference type="HOGENOM" id="CLU_3027309_0_0_9"/>
<protein>
    <submittedName>
        <fullName evidence="1">Uncharacterized protein</fullName>
    </submittedName>
</protein>
<name>C9KPV0_9FIRM</name>
<evidence type="ECO:0000313" key="1">
    <source>
        <dbReference type="EMBL" id="EEX68256.1"/>
    </source>
</evidence>
<keyword evidence="2" id="KW-1185">Reference proteome</keyword>
<reference evidence="1" key="1">
    <citation type="submission" date="2009-09" db="EMBL/GenBank/DDBJ databases">
        <authorList>
            <person name="Weinstock G."/>
            <person name="Sodergren E."/>
            <person name="Clifton S."/>
            <person name="Fulton L."/>
            <person name="Fulton B."/>
            <person name="Courtney L."/>
            <person name="Fronick C."/>
            <person name="Harrison M."/>
            <person name="Strong C."/>
            <person name="Farmer C."/>
            <person name="Delahaunty K."/>
            <person name="Markovic C."/>
            <person name="Hall O."/>
            <person name="Minx P."/>
            <person name="Tomlinson C."/>
            <person name="Mitreva M."/>
            <person name="Nelson J."/>
            <person name="Hou S."/>
            <person name="Wollam A."/>
            <person name="Pepin K.H."/>
            <person name="Johnson M."/>
            <person name="Bhonagiri V."/>
            <person name="Nash W.E."/>
            <person name="Warren W."/>
            <person name="Chinwalla A."/>
            <person name="Mardis E.R."/>
            <person name="Wilson R.K."/>
        </authorList>
    </citation>
    <scope>NUCLEOTIDE SEQUENCE [LARGE SCALE GENOMIC DNA]</scope>
    <source>
        <strain evidence="1">DSM 20544</strain>
    </source>
</reference>
<dbReference type="STRING" id="500635.MITSMUL_05259"/>
<sequence>MLQSLISSSSQYHLHDSIQSVNHNILQNLYINSTSYHWIPSYTKKGIAEAVPFYC</sequence>
<organism evidence="1 2">
    <name type="scientific">Mitsuokella multacida DSM 20544</name>
    <dbReference type="NCBI Taxonomy" id="500635"/>
    <lineage>
        <taxon>Bacteria</taxon>
        <taxon>Bacillati</taxon>
        <taxon>Bacillota</taxon>
        <taxon>Negativicutes</taxon>
        <taxon>Selenomonadales</taxon>
        <taxon>Selenomonadaceae</taxon>
        <taxon>Mitsuokella</taxon>
    </lineage>
</organism>
<dbReference type="EMBL" id="ABWK02000020">
    <property type="protein sequence ID" value="EEX68256.1"/>
    <property type="molecule type" value="Genomic_DNA"/>
</dbReference>